<dbReference type="AlphaFoldDB" id="X0REA7"/>
<organism evidence="5">
    <name type="scientific">marine sediment metagenome</name>
    <dbReference type="NCBI Taxonomy" id="412755"/>
    <lineage>
        <taxon>unclassified sequences</taxon>
        <taxon>metagenomes</taxon>
        <taxon>ecological metagenomes</taxon>
    </lineage>
</organism>
<dbReference type="PANTHER" id="PTHR43095:SF5">
    <property type="entry name" value="XYLULOSE KINASE"/>
    <property type="match status" value="1"/>
</dbReference>
<gene>
    <name evidence="5" type="ORF">S01H1_14452</name>
</gene>
<evidence type="ECO:0000313" key="5">
    <source>
        <dbReference type="EMBL" id="GAF67274.1"/>
    </source>
</evidence>
<evidence type="ECO:0008006" key="6">
    <source>
        <dbReference type="Google" id="ProtNLM"/>
    </source>
</evidence>
<dbReference type="EMBL" id="BARS01007520">
    <property type="protein sequence ID" value="GAF67274.1"/>
    <property type="molecule type" value="Genomic_DNA"/>
</dbReference>
<dbReference type="PROSITE" id="PS00445">
    <property type="entry name" value="FGGY_KINASES_2"/>
    <property type="match status" value="1"/>
</dbReference>
<feature type="domain" description="Carbohydrate kinase FGGY C-terminal" evidence="4">
    <location>
        <begin position="137"/>
        <end position="332"/>
    </location>
</feature>
<dbReference type="CDD" id="cd07805">
    <property type="entry name" value="ASKHA_NBD_FGGY_CvXK-like"/>
    <property type="match status" value="1"/>
</dbReference>
<dbReference type="GO" id="GO:0005975">
    <property type="term" value="P:carbohydrate metabolic process"/>
    <property type="evidence" value="ECO:0007669"/>
    <property type="project" value="InterPro"/>
</dbReference>
<dbReference type="InterPro" id="IPR018483">
    <property type="entry name" value="Carb_kinase_FGGY_CS"/>
</dbReference>
<feature type="domain" description="Carbohydrate kinase FGGY N-terminal" evidence="3">
    <location>
        <begin position="2"/>
        <end position="127"/>
    </location>
</feature>
<dbReference type="PANTHER" id="PTHR43095">
    <property type="entry name" value="SUGAR KINASE"/>
    <property type="match status" value="1"/>
</dbReference>
<name>X0REA7_9ZZZZ</name>
<dbReference type="SUPFAM" id="SSF53067">
    <property type="entry name" value="Actin-like ATPase domain"/>
    <property type="match status" value="2"/>
</dbReference>
<dbReference type="Pfam" id="PF00370">
    <property type="entry name" value="FGGY_N"/>
    <property type="match status" value="1"/>
</dbReference>
<evidence type="ECO:0000259" key="3">
    <source>
        <dbReference type="Pfam" id="PF00370"/>
    </source>
</evidence>
<dbReference type="InterPro" id="IPR050406">
    <property type="entry name" value="FGGY_Carb_Kinase"/>
</dbReference>
<dbReference type="GO" id="GO:0016301">
    <property type="term" value="F:kinase activity"/>
    <property type="evidence" value="ECO:0007669"/>
    <property type="project" value="UniProtKB-KW"/>
</dbReference>
<proteinExistence type="predicted"/>
<keyword evidence="1" id="KW-0808">Transferase</keyword>
<comment type="caution">
    <text evidence="5">The sequence shown here is derived from an EMBL/GenBank/DDBJ whole genome shotgun (WGS) entry which is preliminary data.</text>
</comment>
<feature type="non-terminal residue" evidence="5">
    <location>
        <position position="1"/>
    </location>
</feature>
<keyword evidence="2" id="KW-0418">Kinase</keyword>
<reference evidence="5" key="1">
    <citation type="journal article" date="2014" name="Front. Microbiol.">
        <title>High frequency of phylogenetically diverse reductive dehalogenase-homologous genes in deep subseafloor sedimentary metagenomes.</title>
        <authorList>
            <person name="Kawai M."/>
            <person name="Futagami T."/>
            <person name="Toyoda A."/>
            <person name="Takaki Y."/>
            <person name="Nishi S."/>
            <person name="Hori S."/>
            <person name="Arai W."/>
            <person name="Tsubouchi T."/>
            <person name="Morono Y."/>
            <person name="Uchiyama I."/>
            <person name="Ito T."/>
            <person name="Fujiyama A."/>
            <person name="Inagaki F."/>
            <person name="Takami H."/>
        </authorList>
    </citation>
    <scope>NUCLEOTIDE SEQUENCE</scope>
    <source>
        <strain evidence="5">Expedition CK06-06</strain>
    </source>
</reference>
<dbReference type="GO" id="GO:0016773">
    <property type="term" value="F:phosphotransferase activity, alcohol group as acceptor"/>
    <property type="evidence" value="ECO:0007669"/>
    <property type="project" value="InterPro"/>
</dbReference>
<evidence type="ECO:0000256" key="2">
    <source>
        <dbReference type="ARBA" id="ARBA00022777"/>
    </source>
</evidence>
<dbReference type="InterPro" id="IPR018485">
    <property type="entry name" value="FGGY_C"/>
</dbReference>
<dbReference type="Pfam" id="PF02782">
    <property type="entry name" value="FGGY_C"/>
    <property type="match status" value="1"/>
</dbReference>
<sequence>GYRITGHCLLPMYSAAKIMWVRDNEPDVFRKTHKILHVKDFIAAKLTGSFATDLSDASGMNLYDLKRREWSEPLLKASGIPVEILPDPHPSSHVVGEVTDKAAQKTGLKAGTPVVIGGGDGPCAAVGSGVVGEGSAYNYFGSAAWIGIASKEPAYDPEMRTFTFFHLDPELFMPVGASNNGGYSYQCFRDAVWSAQQPIADQLDVNLFDLMGLKAASAPVGCDKLLYLPYIRGERCPYNNANARGVFLGLTPNHKKEHLTRAVMEGVVLNQRIILDALEGQGAHVEEICVIGGGAKSALWRQIMADVYNKRILKPRLLQEATSLGAAIAGGVGVGLFENYRAAEAMVQIVDTQDPNPSAHACYERLYGVFQSAYTALVPVFEELAQLHA</sequence>
<dbReference type="Gene3D" id="3.30.420.40">
    <property type="match status" value="2"/>
</dbReference>
<evidence type="ECO:0000256" key="1">
    <source>
        <dbReference type="ARBA" id="ARBA00022679"/>
    </source>
</evidence>
<dbReference type="InterPro" id="IPR018484">
    <property type="entry name" value="FGGY_N"/>
</dbReference>
<dbReference type="InterPro" id="IPR043129">
    <property type="entry name" value="ATPase_NBD"/>
</dbReference>
<dbReference type="PROSITE" id="PS00933">
    <property type="entry name" value="FGGY_KINASES_1"/>
    <property type="match status" value="1"/>
</dbReference>
<accession>X0REA7</accession>
<protein>
    <recommendedName>
        <fullName evidence="6">Xylulokinase</fullName>
    </recommendedName>
</protein>
<evidence type="ECO:0000259" key="4">
    <source>
        <dbReference type="Pfam" id="PF02782"/>
    </source>
</evidence>